<dbReference type="STRING" id="44742.AXF13_05070"/>
<dbReference type="EMBL" id="CP014229">
    <property type="protein sequence ID" value="AMD91507.1"/>
    <property type="molecule type" value="Genomic_DNA"/>
</dbReference>
<dbReference type="GO" id="GO:0030313">
    <property type="term" value="C:cell envelope"/>
    <property type="evidence" value="ECO:0007669"/>
    <property type="project" value="UniProtKB-SubCell"/>
</dbReference>
<dbReference type="Gene3D" id="2.40.50.100">
    <property type="match status" value="1"/>
</dbReference>
<dbReference type="Gene3D" id="2.40.30.170">
    <property type="match status" value="1"/>
</dbReference>
<keyword evidence="4 5" id="KW-0175">Coiled coil</keyword>
<dbReference type="GO" id="GO:0019898">
    <property type="term" value="C:extrinsic component of membrane"/>
    <property type="evidence" value="ECO:0007669"/>
    <property type="project" value="InterPro"/>
</dbReference>
<dbReference type="Pfam" id="PF25967">
    <property type="entry name" value="RND-MFP_C"/>
    <property type="match status" value="1"/>
</dbReference>
<evidence type="ECO:0000256" key="5">
    <source>
        <dbReference type="SAM" id="Coils"/>
    </source>
</evidence>
<gene>
    <name evidence="9" type="ORF">AXF13_05070</name>
</gene>
<dbReference type="GO" id="GO:1990961">
    <property type="term" value="P:xenobiotic detoxification by transmembrane export across the plasma membrane"/>
    <property type="evidence" value="ECO:0007669"/>
    <property type="project" value="InterPro"/>
</dbReference>
<evidence type="ECO:0000259" key="7">
    <source>
        <dbReference type="Pfam" id="PF25917"/>
    </source>
</evidence>
<dbReference type="PANTHER" id="PTHR30469">
    <property type="entry name" value="MULTIDRUG RESISTANCE PROTEIN MDTA"/>
    <property type="match status" value="1"/>
</dbReference>
<dbReference type="InterPro" id="IPR030190">
    <property type="entry name" value="MacA_alpha-hairpin_sf"/>
</dbReference>
<keyword evidence="3" id="KW-0813">Transport</keyword>
<dbReference type="InterPro" id="IPR006143">
    <property type="entry name" value="RND_pump_MFP"/>
</dbReference>
<dbReference type="GO" id="GO:1990195">
    <property type="term" value="C:macrolide transmembrane transporter complex"/>
    <property type="evidence" value="ECO:0007669"/>
    <property type="project" value="InterPro"/>
</dbReference>
<dbReference type="InterPro" id="IPR058625">
    <property type="entry name" value="MdtA-like_BSH"/>
</dbReference>
<dbReference type="Gene3D" id="6.10.140.1990">
    <property type="match status" value="1"/>
</dbReference>
<accession>A0A0X8JML1</accession>
<dbReference type="RefSeq" id="WP_062254725.1">
    <property type="nucleotide sequence ID" value="NZ_CP014229.1"/>
</dbReference>
<evidence type="ECO:0000313" key="9">
    <source>
        <dbReference type="EMBL" id="AMD91507.1"/>
    </source>
</evidence>
<sequence length="410" mass="43216">MKLKTAGGKRLLGMALAVAVLAVGLGLWTSGTSRPDIIYLSDAARRSAVRHVVNATGEVKAAQLVTVGAQVSGQIVKIHVQVGQMVNKGELIAEINATTQQNQLETDKALLQSYQERLESKKISRRIAERQYRREKALRAREAASQEDLESAETAWALARAEVAELEALVRQTELAVNTDMENLGYTRITAPLAGTVVSVPVEEGQTVNAAQSTPTIAQIADLGRMEICLEISEGDIPAVRPGMAVSYTILGEPDVSAHAVLTSIDPGLTTLSDGTYESSSSSSTGSASSSSSSSGTAVYYYGKALVDNGDARLRIGMTVQAVIVTAEKADALTVPLLAVEDGPEGKIVQVLADNGGTEARRVVTGLSDGVRMEIVDGLREGEKVVAGRVTREEMDARTELKGPGPGGPH</sequence>
<dbReference type="InterPro" id="IPR058627">
    <property type="entry name" value="MdtA-like_C"/>
</dbReference>
<keyword evidence="10" id="KW-1185">Reference proteome</keyword>
<feature type="region of interest" description="Disordered" evidence="6">
    <location>
        <begin position="275"/>
        <end position="295"/>
    </location>
</feature>
<dbReference type="PANTHER" id="PTHR30469:SF33">
    <property type="entry name" value="SLR1207 PROTEIN"/>
    <property type="match status" value="1"/>
</dbReference>
<feature type="compositionally biased region" description="Low complexity" evidence="6">
    <location>
        <begin position="279"/>
        <end position="295"/>
    </location>
</feature>
<dbReference type="Pfam" id="PF25917">
    <property type="entry name" value="BSH_RND"/>
    <property type="match status" value="1"/>
</dbReference>
<dbReference type="GO" id="GO:1990281">
    <property type="term" value="C:efflux pump complex"/>
    <property type="evidence" value="ECO:0007669"/>
    <property type="project" value="TreeGrafter"/>
</dbReference>
<dbReference type="NCBIfam" id="TIGR01730">
    <property type="entry name" value="RND_mfp"/>
    <property type="match status" value="1"/>
</dbReference>
<proteinExistence type="inferred from homology"/>
<evidence type="ECO:0000256" key="6">
    <source>
        <dbReference type="SAM" id="MobiDB-lite"/>
    </source>
</evidence>
<evidence type="ECO:0000313" key="10">
    <source>
        <dbReference type="Proteomes" id="UP000069241"/>
    </source>
</evidence>
<evidence type="ECO:0000256" key="2">
    <source>
        <dbReference type="ARBA" id="ARBA00009477"/>
    </source>
</evidence>
<organism evidence="9 10">
    <name type="scientific">Desulfovibrio fairfieldensis</name>
    <dbReference type="NCBI Taxonomy" id="44742"/>
    <lineage>
        <taxon>Bacteria</taxon>
        <taxon>Pseudomonadati</taxon>
        <taxon>Thermodesulfobacteriota</taxon>
        <taxon>Desulfovibrionia</taxon>
        <taxon>Desulfovibrionales</taxon>
        <taxon>Desulfovibrionaceae</taxon>
        <taxon>Desulfovibrio</taxon>
    </lineage>
</organism>
<dbReference type="GO" id="GO:0015562">
    <property type="term" value="F:efflux transmembrane transporter activity"/>
    <property type="evidence" value="ECO:0007669"/>
    <property type="project" value="TreeGrafter"/>
</dbReference>
<evidence type="ECO:0000256" key="4">
    <source>
        <dbReference type="ARBA" id="ARBA00023054"/>
    </source>
</evidence>
<evidence type="ECO:0000256" key="1">
    <source>
        <dbReference type="ARBA" id="ARBA00004196"/>
    </source>
</evidence>
<comment type="subcellular location">
    <subcellularLocation>
        <location evidence="1">Cell envelope</location>
    </subcellularLocation>
</comment>
<feature type="domain" description="Multidrug resistance protein MdtA-like barrel-sandwich hybrid" evidence="7">
    <location>
        <begin position="64"/>
        <end position="217"/>
    </location>
</feature>
<protein>
    <submittedName>
        <fullName evidence="9">Efflux transporter periplasmic adaptor subunit</fullName>
    </submittedName>
</protein>
<feature type="domain" description="Multidrug resistance protein MdtA-like C-terminal permuted SH3" evidence="8">
    <location>
        <begin position="331"/>
        <end position="390"/>
    </location>
</feature>
<comment type="similarity">
    <text evidence="2">Belongs to the membrane fusion protein (MFP) (TC 8.A.1) family.</text>
</comment>
<dbReference type="AlphaFoldDB" id="A0A0X8JML1"/>
<feature type="coiled-coil region" evidence="5">
    <location>
        <begin position="111"/>
        <end position="169"/>
    </location>
</feature>
<dbReference type="SUPFAM" id="SSF111369">
    <property type="entry name" value="HlyD-like secretion proteins"/>
    <property type="match status" value="1"/>
</dbReference>
<dbReference type="KEGG" id="dfi:AXF13_05070"/>
<evidence type="ECO:0000256" key="3">
    <source>
        <dbReference type="ARBA" id="ARBA00022448"/>
    </source>
</evidence>
<reference evidence="10" key="1">
    <citation type="submission" date="2016-02" db="EMBL/GenBank/DDBJ databases">
        <authorList>
            <person name="Holder M.E."/>
            <person name="Ajami N.J."/>
            <person name="Petrosino J.F."/>
        </authorList>
    </citation>
    <scope>NUCLEOTIDE SEQUENCE [LARGE SCALE GENOMIC DNA]</scope>
    <source>
        <strain evidence="10">CCUG 45958</strain>
    </source>
</reference>
<name>A0A0X8JML1_9BACT</name>
<dbReference type="Proteomes" id="UP000069241">
    <property type="component" value="Chromosome"/>
</dbReference>
<dbReference type="Gene3D" id="2.40.420.20">
    <property type="match status" value="1"/>
</dbReference>
<evidence type="ECO:0000259" key="8">
    <source>
        <dbReference type="Pfam" id="PF25967"/>
    </source>
</evidence>